<accession>A0A1L9TGB4</accession>
<dbReference type="Proteomes" id="UP000184356">
    <property type="component" value="Unassembled WGS sequence"/>
</dbReference>
<keyword evidence="3" id="KW-1185">Reference proteome</keyword>
<dbReference type="VEuPathDB" id="FungiDB:ASPSYDRAFT_44828"/>
<feature type="chain" id="PRO_5009887643" description="Secreted protein" evidence="1">
    <location>
        <begin position="24"/>
        <end position="82"/>
    </location>
</feature>
<gene>
    <name evidence="2" type="ORF">ASPSYDRAFT_44828</name>
</gene>
<feature type="signal peptide" evidence="1">
    <location>
        <begin position="1"/>
        <end position="23"/>
    </location>
</feature>
<evidence type="ECO:0000313" key="3">
    <source>
        <dbReference type="Proteomes" id="UP000184356"/>
    </source>
</evidence>
<evidence type="ECO:0000313" key="2">
    <source>
        <dbReference type="EMBL" id="OJJ58479.1"/>
    </source>
</evidence>
<dbReference type="EMBL" id="KV878586">
    <property type="protein sequence ID" value="OJJ58479.1"/>
    <property type="molecule type" value="Genomic_DNA"/>
</dbReference>
<evidence type="ECO:0008006" key="4">
    <source>
        <dbReference type="Google" id="ProtNLM"/>
    </source>
</evidence>
<keyword evidence="1" id="KW-0732">Signal</keyword>
<dbReference type="AlphaFoldDB" id="A0A1L9TGB4"/>
<sequence>MVVLGHPVVWLKRWVWFLPWCLRSPPGTCDLRSPSSSELHPELQLPYIPPIPPSPAPRRLVLNVISTNFPAYSLFIFIVPFK</sequence>
<proteinExistence type="predicted"/>
<dbReference type="GeneID" id="63762987"/>
<protein>
    <recommendedName>
        <fullName evidence="4">Secreted protein</fullName>
    </recommendedName>
</protein>
<evidence type="ECO:0000256" key="1">
    <source>
        <dbReference type="SAM" id="SignalP"/>
    </source>
</evidence>
<reference evidence="3" key="1">
    <citation type="journal article" date="2017" name="Genome Biol.">
        <title>Comparative genomics reveals high biological diversity and specific adaptations in the industrially and medically important fungal genus Aspergillus.</title>
        <authorList>
            <person name="de Vries R.P."/>
            <person name="Riley R."/>
            <person name="Wiebenga A."/>
            <person name="Aguilar-Osorio G."/>
            <person name="Amillis S."/>
            <person name="Uchima C.A."/>
            <person name="Anderluh G."/>
            <person name="Asadollahi M."/>
            <person name="Askin M."/>
            <person name="Barry K."/>
            <person name="Battaglia E."/>
            <person name="Bayram O."/>
            <person name="Benocci T."/>
            <person name="Braus-Stromeyer S.A."/>
            <person name="Caldana C."/>
            <person name="Canovas D."/>
            <person name="Cerqueira G.C."/>
            <person name="Chen F."/>
            <person name="Chen W."/>
            <person name="Choi C."/>
            <person name="Clum A."/>
            <person name="Dos Santos R.A."/>
            <person name="Damasio A.R."/>
            <person name="Diallinas G."/>
            <person name="Emri T."/>
            <person name="Fekete E."/>
            <person name="Flipphi M."/>
            <person name="Freyberg S."/>
            <person name="Gallo A."/>
            <person name="Gournas C."/>
            <person name="Habgood R."/>
            <person name="Hainaut M."/>
            <person name="Harispe M.L."/>
            <person name="Henrissat B."/>
            <person name="Hilden K.S."/>
            <person name="Hope R."/>
            <person name="Hossain A."/>
            <person name="Karabika E."/>
            <person name="Karaffa L."/>
            <person name="Karanyi Z."/>
            <person name="Krasevec N."/>
            <person name="Kuo A."/>
            <person name="Kusch H."/>
            <person name="LaButti K."/>
            <person name="Lagendijk E.L."/>
            <person name="Lapidus A."/>
            <person name="Levasseur A."/>
            <person name="Lindquist E."/>
            <person name="Lipzen A."/>
            <person name="Logrieco A.F."/>
            <person name="MacCabe A."/>
            <person name="Maekelae M.R."/>
            <person name="Malavazi I."/>
            <person name="Melin P."/>
            <person name="Meyer V."/>
            <person name="Mielnichuk N."/>
            <person name="Miskei M."/>
            <person name="Molnar A.P."/>
            <person name="Mule G."/>
            <person name="Ngan C.Y."/>
            <person name="Orejas M."/>
            <person name="Orosz E."/>
            <person name="Ouedraogo J.P."/>
            <person name="Overkamp K.M."/>
            <person name="Park H.-S."/>
            <person name="Perrone G."/>
            <person name="Piumi F."/>
            <person name="Punt P.J."/>
            <person name="Ram A.F."/>
            <person name="Ramon A."/>
            <person name="Rauscher S."/>
            <person name="Record E."/>
            <person name="Riano-Pachon D.M."/>
            <person name="Robert V."/>
            <person name="Roehrig J."/>
            <person name="Ruller R."/>
            <person name="Salamov A."/>
            <person name="Salih N.S."/>
            <person name="Samson R.A."/>
            <person name="Sandor E."/>
            <person name="Sanguinetti M."/>
            <person name="Schuetze T."/>
            <person name="Sepcic K."/>
            <person name="Shelest E."/>
            <person name="Sherlock G."/>
            <person name="Sophianopoulou V."/>
            <person name="Squina F.M."/>
            <person name="Sun H."/>
            <person name="Susca A."/>
            <person name="Todd R.B."/>
            <person name="Tsang A."/>
            <person name="Unkles S.E."/>
            <person name="van de Wiele N."/>
            <person name="van Rossen-Uffink D."/>
            <person name="Oliveira J.V."/>
            <person name="Vesth T.C."/>
            <person name="Visser J."/>
            <person name="Yu J.-H."/>
            <person name="Zhou M."/>
            <person name="Andersen M.R."/>
            <person name="Archer D.B."/>
            <person name="Baker S.E."/>
            <person name="Benoit I."/>
            <person name="Brakhage A.A."/>
            <person name="Braus G.H."/>
            <person name="Fischer R."/>
            <person name="Frisvad J.C."/>
            <person name="Goldman G.H."/>
            <person name="Houbraken J."/>
            <person name="Oakley B."/>
            <person name="Pocsi I."/>
            <person name="Scazzocchio C."/>
            <person name="Seiboth B."/>
            <person name="vanKuyk P.A."/>
            <person name="Wortman J."/>
            <person name="Dyer P.S."/>
            <person name="Grigoriev I.V."/>
        </authorList>
    </citation>
    <scope>NUCLEOTIDE SEQUENCE [LARGE SCALE GENOMIC DNA]</scope>
    <source>
        <strain evidence="3">CBS 593.65</strain>
    </source>
</reference>
<dbReference type="RefSeq" id="XP_040702285.1">
    <property type="nucleotide sequence ID" value="XM_040846914.1"/>
</dbReference>
<organism evidence="2 3">
    <name type="scientific">Aspergillus sydowii CBS 593.65</name>
    <dbReference type="NCBI Taxonomy" id="1036612"/>
    <lineage>
        <taxon>Eukaryota</taxon>
        <taxon>Fungi</taxon>
        <taxon>Dikarya</taxon>
        <taxon>Ascomycota</taxon>
        <taxon>Pezizomycotina</taxon>
        <taxon>Eurotiomycetes</taxon>
        <taxon>Eurotiomycetidae</taxon>
        <taxon>Eurotiales</taxon>
        <taxon>Aspergillaceae</taxon>
        <taxon>Aspergillus</taxon>
        <taxon>Aspergillus subgen. Nidulantes</taxon>
    </lineage>
</organism>
<name>A0A1L9TGB4_9EURO</name>